<keyword evidence="1 8" id="KW-0963">Cytoplasm</keyword>
<gene>
    <name evidence="8" type="primary">lpxA</name>
    <name evidence="10" type="ORF">HMPREF9440_02273</name>
</gene>
<dbReference type="GO" id="GO:0008780">
    <property type="term" value="F:acyl-[acyl-carrier-protein]-UDP-N-acetylglucosamine O-acyltransferase activity"/>
    <property type="evidence" value="ECO:0007669"/>
    <property type="project" value="UniProtKB-UniRule"/>
</dbReference>
<dbReference type="Pfam" id="PF13720">
    <property type="entry name" value="Acetyltransf_11"/>
    <property type="match status" value="1"/>
</dbReference>
<dbReference type="SUPFAM" id="SSF51161">
    <property type="entry name" value="Trimeric LpxA-like enzymes"/>
    <property type="match status" value="1"/>
</dbReference>
<comment type="similarity">
    <text evidence="8">Belongs to the transferase hexapeptide repeat family. LpxA subfamily.</text>
</comment>
<dbReference type="EC" id="2.3.1.129" evidence="8"/>
<dbReference type="InterPro" id="IPR029098">
    <property type="entry name" value="Acetyltransf_C"/>
</dbReference>
<evidence type="ECO:0000256" key="3">
    <source>
        <dbReference type="ARBA" id="ARBA00022556"/>
    </source>
</evidence>
<proteinExistence type="inferred from homology"/>
<feature type="domain" description="UDP N-acetylglucosamine O-acyltransferase C-terminal" evidence="9">
    <location>
        <begin position="176"/>
        <end position="261"/>
    </location>
</feature>
<dbReference type="NCBIfam" id="NF003657">
    <property type="entry name" value="PRK05289.1"/>
    <property type="match status" value="1"/>
</dbReference>
<name>H3KHM7_9BURK</name>
<comment type="catalytic activity">
    <reaction evidence="8">
        <text>a (3R)-hydroxyacyl-[ACP] + UDP-N-acetyl-alpha-D-glucosamine = a UDP-3-O-[(3R)-3-hydroxyacyl]-N-acetyl-alpha-D-glucosamine + holo-[ACP]</text>
        <dbReference type="Rhea" id="RHEA:67812"/>
        <dbReference type="Rhea" id="RHEA-COMP:9685"/>
        <dbReference type="Rhea" id="RHEA-COMP:9945"/>
        <dbReference type="ChEBI" id="CHEBI:57705"/>
        <dbReference type="ChEBI" id="CHEBI:64479"/>
        <dbReference type="ChEBI" id="CHEBI:78827"/>
        <dbReference type="ChEBI" id="CHEBI:173225"/>
        <dbReference type="EC" id="2.3.1.129"/>
    </reaction>
</comment>
<keyword evidence="6 8" id="KW-0443">Lipid metabolism</keyword>
<dbReference type="InterPro" id="IPR018357">
    <property type="entry name" value="Hexapep_transf_CS"/>
</dbReference>
<comment type="subcellular location">
    <subcellularLocation>
        <location evidence="8">Cytoplasm</location>
    </subcellularLocation>
</comment>
<dbReference type="Pfam" id="PF00132">
    <property type="entry name" value="Hexapep"/>
    <property type="match status" value="1"/>
</dbReference>
<comment type="function">
    <text evidence="8">Involved in the biosynthesis of lipid A, a phosphorylated glycolipid that anchors the lipopolysaccharide to the outer membrane of the cell.</text>
</comment>
<dbReference type="STRING" id="762967.HMPREF9440_02273"/>
<evidence type="ECO:0000256" key="2">
    <source>
        <dbReference type="ARBA" id="ARBA00022516"/>
    </source>
</evidence>
<dbReference type="GO" id="GO:0005737">
    <property type="term" value="C:cytoplasm"/>
    <property type="evidence" value="ECO:0007669"/>
    <property type="project" value="UniProtKB-SubCell"/>
</dbReference>
<comment type="pathway">
    <text evidence="8">Glycolipid biosynthesis; lipid IV(A) biosynthesis; lipid IV(A) from (3R)-3-hydroxytetradecanoyl-[acyl-carrier-protein] and UDP-N-acetyl-alpha-D-glucosamine: step 1/6.</text>
</comment>
<comment type="subunit">
    <text evidence="8">Homotrimer.</text>
</comment>
<dbReference type="EMBL" id="AFBQ01000345">
    <property type="protein sequence ID" value="EHY30388.1"/>
    <property type="molecule type" value="Genomic_DNA"/>
</dbReference>
<dbReference type="HOGENOM" id="CLU_061249_0_0_4"/>
<keyword evidence="2 8" id="KW-0444">Lipid biosynthesis</keyword>
<dbReference type="InterPro" id="IPR010137">
    <property type="entry name" value="Lipid_A_LpxA"/>
</dbReference>
<dbReference type="GO" id="GO:0016020">
    <property type="term" value="C:membrane"/>
    <property type="evidence" value="ECO:0007669"/>
    <property type="project" value="GOC"/>
</dbReference>
<dbReference type="PANTHER" id="PTHR43480:SF1">
    <property type="entry name" value="ACYL-[ACYL-CARRIER-PROTEIN]--UDP-N-ACETYLGLUCOSAMINE O-ACYLTRANSFERASE, MITOCHONDRIAL-RELATED"/>
    <property type="match status" value="1"/>
</dbReference>
<dbReference type="NCBIfam" id="TIGR01852">
    <property type="entry name" value="lipid_A_lpxA"/>
    <property type="match status" value="1"/>
</dbReference>
<keyword evidence="11" id="KW-1185">Reference proteome</keyword>
<keyword evidence="3 8" id="KW-0441">Lipid A biosynthesis</keyword>
<accession>H3KHM7</accession>
<dbReference type="PANTHER" id="PTHR43480">
    <property type="entry name" value="ACYL-[ACYL-CARRIER-PROTEIN]--UDP-N-ACETYLGLUCOSAMINE O-ACYLTRANSFERASE"/>
    <property type="match status" value="1"/>
</dbReference>
<dbReference type="RefSeq" id="WP_008543573.1">
    <property type="nucleotide sequence ID" value="NZ_JH605013.1"/>
</dbReference>
<dbReference type="Proteomes" id="UP000004956">
    <property type="component" value="Unassembled WGS sequence"/>
</dbReference>
<dbReference type="UniPathway" id="UPA00359">
    <property type="reaction ID" value="UER00477"/>
</dbReference>
<evidence type="ECO:0000256" key="5">
    <source>
        <dbReference type="ARBA" id="ARBA00022737"/>
    </source>
</evidence>
<dbReference type="CDD" id="cd03351">
    <property type="entry name" value="LbH_UDP-GlcNAc_AT"/>
    <property type="match status" value="1"/>
</dbReference>
<dbReference type="InterPro" id="IPR037157">
    <property type="entry name" value="Acetyltransf_C_sf"/>
</dbReference>
<evidence type="ECO:0000256" key="1">
    <source>
        <dbReference type="ARBA" id="ARBA00022490"/>
    </source>
</evidence>
<keyword evidence="4 8" id="KW-0808">Transferase</keyword>
<keyword evidence="5 8" id="KW-0677">Repeat</keyword>
<evidence type="ECO:0000313" key="11">
    <source>
        <dbReference type="Proteomes" id="UP000004956"/>
    </source>
</evidence>
<dbReference type="PATRIC" id="fig|762967.3.peg.1790"/>
<protein>
    <recommendedName>
        <fullName evidence="8">Acyl-[acyl-carrier-protein]--UDP-N-acetylglucosamine O-acyltransferase</fullName>
        <shortName evidence="8">UDP-N-acetylglucosamine acyltransferase</shortName>
        <ecNumber evidence="8">2.3.1.129</ecNumber>
    </recommendedName>
</protein>
<dbReference type="AlphaFoldDB" id="H3KHM7"/>
<sequence length="263" mass="28144">MAQIHPSAVVDPRAELADDVVVGPFSLVGPDVRIGAGTVLRSHVVVEGRTTIGCRNEIFAGSSIGCRPQDKKYAGEDTMLTIGDDNVIRENCTFSIGTVQDEGHTRVGSRGLFMANAHVAHDCVVGDDVILANNVALAGHVTVEDAAIIGGQTGVHQFVRIGRNAMVGGASAVLQDVPPYVICHLNPCVPAGLNIVGLRRKGWDDQMMRAMRRAYGALYREGLILKEALAKIEALEAEFPAAAQELRHFREFVAASKRGIIRS</sequence>
<dbReference type="Gene3D" id="2.160.10.10">
    <property type="entry name" value="Hexapeptide repeat proteins"/>
    <property type="match status" value="1"/>
</dbReference>
<evidence type="ECO:0000259" key="9">
    <source>
        <dbReference type="Pfam" id="PF13720"/>
    </source>
</evidence>
<reference evidence="10 11" key="1">
    <citation type="submission" date="2011-11" db="EMBL/GenBank/DDBJ databases">
        <authorList>
            <person name="Weinstock G."/>
            <person name="Sodergren E."/>
            <person name="Clifton S."/>
            <person name="Fulton L."/>
            <person name="Fulton B."/>
            <person name="Courtney L."/>
            <person name="Fronick C."/>
            <person name="Harrison M."/>
            <person name="Strong C."/>
            <person name="Farmer C."/>
            <person name="Delahaunty K."/>
            <person name="Markovic C."/>
            <person name="Hall O."/>
            <person name="Minx P."/>
            <person name="Tomlinson C."/>
            <person name="Mitreva M."/>
            <person name="Hou S."/>
            <person name="Chen J."/>
            <person name="Wollam A."/>
            <person name="Pepin K.H."/>
            <person name="Johnson M."/>
            <person name="Bhonagiri V."/>
            <person name="Zhang X."/>
            <person name="Suruliraj S."/>
            <person name="Warren W."/>
            <person name="Chinwalla A."/>
            <person name="Mardis E.R."/>
            <person name="Wilson R.K."/>
        </authorList>
    </citation>
    <scope>NUCLEOTIDE SEQUENCE [LARGE SCALE GENOMIC DNA]</scope>
    <source>
        <strain evidence="10 11">YIT 11816</strain>
    </source>
</reference>
<dbReference type="Gene3D" id="1.20.1180.10">
    <property type="entry name" value="Udp N-acetylglucosamine O-acyltransferase, C-terminal domain"/>
    <property type="match status" value="1"/>
</dbReference>
<evidence type="ECO:0000256" key="6">
    <source>
        <dbReference type="ARBA" id="ARBA00023098"/>
    </source>
</evidence>
<dbReference type="PIRSF" id="PIRSF000456">
    <property type="entry name" value="UDP-GlcNAc_acltr"/>
    <property type="match status" value="1"/>
</dbReference>
<evidence type="ECO:0000256" key="8">
    <source>
        <dbReference type="HAMAP-Rule" id="MF_00387"/>
    </source>
</evidence>
<evidence type="ECO:0000256" key="4">
    <source>
        <dbReference type="ARBA" id="ARBA00022679"/>
    </source>
</evidence>
<comment type="caution">
    <text evidence="10">The sequence shown here is derived from an EMBL/GenBank/DDBJ whole genome shotgun (WGS) entry which is preliminary data.</text>
</comment>
<organism evidence="10 11">
    <name type="scientific">Sutterella parvirubra YIT 11816</name>
    <dbReference type="NCBI Taxonomy" id="762967"/>
    <lineage>
        <taxon>Bacteria</taxon>
        <taxon>Pseudomonadati</taxon>
        <taxon>Pseudomonadota</taxon>
        <taxon>Betaproteobacteria</taxon>
        <taxon>Burkholderiales</taxon>
        <taxon>Sutterellaceae</taxon>
        <taxon>Sutterella</taxon>
    </lineage>
</organism>
<dbReference type="InterPro" id="IPR001451">
    <property type="entry name" value="Hexapep"/>
</dbReference>
<dbReference type="InterPro" id="IPR011004">
    <property type="entry name" value="Trimer_LpxA-like_sf"/>
</dbReference>
<keyword evidence="7 8" id="KW-0012">Acyltransferase</keyword>
<dbReference type="GO" id="GO:0009245">
    <property type="term" value="P:lipid A biosynthetic process"/>
    <property type="evidence" value="ECO:0007669"/>
    <property type="project" value="UniProtKB-UniRule"/>
</dbReference>
<dbReference type="PROSITE" id="PS00101">
    <property type="entry name" value="HEXAPEP_TRANSFERASES"/>
    <property type="match status" value="1"/>
</dbReference>
<dbReference type="HAMAP" id="MF_00387">
    <property type="entry name" value="LpxA"/>
    <property type="match status" value="1"/>
</dbReference>
<evidence type="ECO:0000313" key="10">
    <source>
        <dbReference type="EMBL" id="EHY30388.1"/>
    </source>
</evidence>
<dbReference type="OrthoDB" id="9807278at2"/>
<evidence type="ECO:0000256" key="7">
    <source>
        <dbReference type="ARBA" id="ARBA00023315"/>
    </source>
</evidence>